<dbReference type="InterPro" id="IPR023214">
    <property type="entry name" value="HAD_sf"/>
</dbReference>
<reference evidence="2" key="1">
    <citation type="journal article" date="2023" name="Mol. Phylogenet. Evol.">
        <title>Genome-scale phylogeny and comparative genomics of the fungal order Sordariales.</title>
        <authorList>
            <person name="Hensen N."/>
            <person name="Bonometti L."/>
            <person name="Westerberg I."/>
            <person name="Brannstrom I.O."/>
            <person name="Guillou S."/>
            <person name="Cros-Aarteil S."/>
            <person name="Calhoun S."/>
            <person name="Haridas S."/>
            <person name="Kuo A."/>
            <person name="Mondo S."/>
            <person name="Pangilinan J."/>
            <person name="Riley R."/>
            <person name="LaButti K."/>
            <person name="Andreopoulos B."/>
            <person name="Lipzen A."/>
            <person name="Chen C."/>
            <person name="Yan M."/>
            <person name="Daum C."/>
            <person name="Ng V."/>
            <person name="Clum A."/>
            <person name="Steindorff A."/>
            <person name="Ohm R.A."/>
            <person name="Martin F."/>
            <person name="Silar P."/>
            <person name="Natvig D.O."/>
            <person name="Lalanne C."/>
            <person name="Gautier V."/>
            <person name="Ament-Velasquez S.L."/>
            <person name="Kruys A."/>
            <person name="Hutchinson M.I."/>
            <person name="Powell A.J."/>
            <person name="Barry K."/>
            <person name="Miller A.N."/>
            <person name="Grigoriev I.V."/>
            <person name="Debuchy R."/>
            <person name="Gladieux P."/>
            <person name="Hiltunen Thoren M."/>
            <person name="Johannesson H."/>
        </authorList>
    </citation>
    <scope>NUCLEOTIDE SEQUENCE</scope>
    <source>
        <strain evidence="2">SMH4131-1</strain>
    </source>
</reference>
<dbReference type="GO" id="GO:0016787">
    <property type="term" value="F:hydrolase activity"/>
    <property type="evidence" value="ECO:0007669"/>
    <property type="project" value="UniProtKB-KW"/>
</dbReference>
<dbReference type="Proteomes" id="UP001286456">
    <property type="component" value="Unassembled WGS sequence"/>
</dbReference>
<dbReference type="SUPFAM" id="SSF56784">
    <property type="entry name" value="HAD-like"/>
    <property type="match status" value="1"/>
</dbReference>
<proteinExistence type="predicted"/>
<keyword evidence="3" id="KW-1185">Reference proteome</keyword>
<dbReference type="EMBL" id="JAUEPO010000001">
    <property type="protein sequence ID" value="KAK3336594.1"/>
    <property type="molecule type" value="Genomic_DNA"/>
</dbReference>
<dbReference type="InterPro" id="IPR050849">
    <property type="entry name" value="HAD-like_hydrolase_phosphatase"/>
</dbReference>
<dbReference type="PANTHER" id="PTHR28181:SF1">
    <property type="entry name" value="COLD TOLERANCE PROTEIN 1"/>
    <property type="match status" value="1"/>
</dbReference>
<dbReference type="AlphaFoldDB" id="A0AAE0J485"/>
<reference evidence="2" key="2">
    <citation type="submission" date="2023-06" db="EMBL/GenBank/DDBJ databases">
        <authorList>
            <consortium name="Lawrence Berkeley National Laboratory"/>
            <person name="Haridas S."/>
            <person name="Hensen N."/>
            <person name="Bonometti L."/>
            <person name="Westerberg I."/>
            <person name="Brannstrom I.O."/>
            <person name="Guillou S."/>
            <person name="Cros-Aarteil S."/>
            <person name="Calhoun S."/>
            <person name="Kuo A."/>
            <person name="Mondo S."/>
            <person name="Pangilinan J."/>
            <person name="Riley R."/>
            <person name="Labutti K."/>
            <person name="Andreopoulos B."/>
            <person name="Lipzen A."/>
            <person name="Chen C."/>
            <person name="Yanf M."/>
            <person name="Daum C."/>
            <person name="Ng V."/>
            <person name="Clum A."/>
            <person name="Steindorff A."/>
            <person name="Ohm R."/>
            <person name="Martin F."/>
            <person name="Silar P."/>
            <person name="Natvig D."/>
            <person name="Lalanne C."/>
            <person name="Gautier V."/>
            <person name="Ament-Velasquez S.L."/>
            <person name="Kruys A."/>
            <person name="Hutchinson M.I."/>
            <person name="Powell A.J."/>
            <person name="Barry K."/>
            <person name="Miller A.N."/>
            <person name="Grigoriev I.V."/>
            <person name="Debuchy R."/>
            <person name="Gladieux P."/>
            <person name="Thoren M.H."/>
            <person name="Johannesson H."/>
        </authorList>
    </citation>
    <scope>NUCLEOTIDE SEQUENCE</scope>
    <source>
        <strain evidence="2">SMH4131-1</strain>
    </source>
</reference>
<comment type="caution">
    <text evidence="2">The sequence shown here is derived from an EMBL/GenBank/DDBJ whole genome shotgun (WGS) entry which is preliminary data.</text>
</comment>
<dbReference type="InterPro" id="IPR036412">
    <property type="entry name" value="HAD-like_sf"/>
</dbReference>
<sequence length="312" mass="33834">MSIIVLDFDGTITQNDTIDVLGKFACSRNGGAVIWDDIVKAYFADHKSHVATYQPEQALRTTLDQELAFLESLRPVELASAERVVRAALFRDLTDSDFERFGREAFGNGLRGGRLEPETSSGGGSSSSLPTASPAVTLRAGFRTFVDEVASRTDSSLGLVSVNWSQSFIEGVLGGEGKDKEDRFIKRVNRITAPTGVIEGPAELAGATLVTAQDKVDALRELLGQDQAGGERQTCCVYIGDSTTDLACLMEASLGIVMADNEDSRLLQTLGRLGYDVPHVSVWKAPEKLAWARDFDEILKSRIIDSTKDIPQ</sequence>
<accession>A0AAE0J485</accession>
<keyword evidence="2" id="KW-0378">Hydrolase</keyword>
<name>A0AAE0J485_9PEZI</name>
<evidence type="ECO:0000313" key="2">
    <source>
        <dbReference type="EMBL" id="KAK3336594.1"/>
    </source>
</evidence>
<evidence type="ECO:0000313" key="3">
    <source>
        <dbReference type="Proteomes" id="UP001286456"/>
    </source>
</evidence>
<dbReference type="Gene3D" id="3.40.50.1000">
    <property type="entry name" value="HAD superfamily/HAD-like"/>
    <property type="match status" value="1"/>
</dbReference>
<dbReference type="PANTHER" id="PTHR28181">
    <property type="entry name" value="UPF0655 PROTEIN YCR015C"/>
    <property type="match status" value="1"/>
</dbReference>
<evidence type="ECO:0000256" key="1">
    <source>
        <dbReference type="SAM" id="MobiDB-lite"/>
    </source>
</evidence>
<feature type="region of interest" description="Disordered" evidence="1">
    <location>
        <begin position="109"/>
        <end position="132"/>
    </location>
</feature>
<gene>
    <name evidence="2" type="ORF">B0T19DRAFT_409951</name>
</gene>
<protein>
    <submittedName>
        <fullName evidence="2">Haloacid dehalogenase-like hydrolase-domain-containing protein</fullName>
    </submittedName>
</protein>
<organism evidence="2 3">
    <name type="scientific">Cercophora scortea</name>
    <dbReference type="NCBI Taxonomy" id="314031"/>
    <lineage>
        <taxon>Eukaryota</taxon>
        <taxon>Fungi</taxon>
        <taxon>Dikarya</taxon>
        <taxon>Ascomycota</taxon>
        <taxon>Pezizomycotina</taxon>
        <taxon>Sordariomycetes</taxon>
        <taxon>Sordariomycetidae</taxon>
        <taxon>Sordariales</taxon>
        <taxon>Lasiosphaeriaceae</taxon>
        <taxon>Cercophora</taxon>
    </lineage>
</organism>